<gene>
    <name evidence="1" type="ORF">MJO28_006918</name>
</gene>
<proteinExistence type="predicted"/>
<dbReference type="EMBL" id="CM045871">
    <property type="protein sequence ID" value="KAI7951234.1"/>
    <property type="molecule type" value="Genomic_DNA"/>
</dbReference>
<name>A0ACC0ECY9_9BASI</name>
<dbReference type="Proteomes" id="UP001060170">
    <property type="component" value="Chromosome 7"/>
</dbReference>
<evidence type="ECO:0000313" key="2">
    <source>
        <dbReference type="Proteomes" id="UP001060170"/>
    </source>
</evidence>
<sequence>MDSPTCPIGAPTCDYSHHRRPPKKFVAPVIPPPTTSRSTRRQGIVFPTTAVPQEIKNLKAPPPNSKLPPALSPHHQNLDAAIALSLTSTILSNN</sequence>
<reference evidence="1 2" key="3">
    <citation type="journal article" date="2022" name="Microbiol. Spectr.">
        <title>Folding features and dynamics of 3D genome architecture in plant fungal pathogens.</title>
        <authorList>
            <person name="Xia C."/>
        </authorList>
    </citation>
    <scope>NUCLEOTIDE SEQUENCE [LARGE SCALE GENOMIC DNA]</scope>
    <source>
        <strain evidence="1 2">93-210</strain>
    </source>
</reference>
<organism evidence="1 2">
    <name type="scientific">Puccinia striiformis f. sp. tritici</name>
    <dbReference type="NCBI Taxonomy" id="168172"/>
    <lineage>
        <taxon>Eukaryota</taxon>
        <taxon>Fungi</taxon>
        <taxon>Dikarya</taxon>
        <taxon>Basidiomycota</taxon>
        <taxon>Pucciniomycotina</taxon>
        <taxon>Pucciniomycetes</taxon>
        <taxon>Pucciniales</taxon>
        <taxon>Pucciniaceae</taxon>
        <taxon>Puccinia</taxon>
    </lineage>
</organism>
<reference evidence="2" key="1">
    <citation type="journal article" date="2018" name="BMC Genomics">
        <title>Genomic insights into host adaptation between the wheat stripe rust pathogen (Puccinia striiformis f. sp. tritici) and the barley stripe rust pathogen (Puccinia striiformis f. sp. hordei).</title>
        <authorList>
            <person name="Xia C."/>
            <person name="Wang M."/>
            <person name="Yin C."/>
            <person name="Cornejo O.E."/>
            <person name="Hulbert S.H."/>
            <person name="Chen X."/>
        </authorList>
    </citation>
    <scope>NUCLEOTIDE SEQUENCE [LARGE SCALE GENOMIC DNA]</scope>
    <source>
        <strain evidence="2">93-210</strain>
    </source>
</reference>
<evidence type="ECO:0000313" key="1">
    <source>
        <dbReference type="EMBL" id="KAI7951234.1"/>
    </source>
</evidence>
<protein>
    <submittedName>
        <fullName evidence="1">Uncharacterized protein</fullName>
    </submittedName>
</protein>
<reference evidence="2" key="2">
    <citation type="journal article" date="2018" name="Mol. Plant Microbe Interact.">
        <title>Genome sequence resources for the wheat stripe rust pathogen (Puccinia striiformis f. sp. tritici) and the barley stripe rust pathogen (Puccinia striiformis f. sp. hordei).</title>
        <authorList>
            <person name="Xia C."/>
            <person name="Wang M."/>
            <person name="Yin C."/>
            <person name="Cornejo O.E."/>
            <person name="Hulbert S.H."/>
            <person name="Chen X."/>
        </authorList>
    </citation>
    <scope>NUCLEOTIDE SEQUENCE [LARGE SCALE GENOMIC DNA]</scope>
    <source>
        <strain evidence="2">93-210</strain>
    </source>
</reference>
<comment type="caution">
    <text evidence="1">The sequence shown here is derived from an EMBL/GenBank/DDBJ whole genome shotgun (WGS) entry which is preliminary data.</text>
</comment>
<accession>A0ACC0ECY9</accession>
<keyword evidence="2" id="KW-1185">Reference proteome</keyword>